<evidence type="ECO:0000259" key="2">
    <source>
        <dbReference type="Pfam" id="PF08242"/>
    </source>
</evidence>
<evidence type="ECO:0000256" key="1">
    <source>
        <dbReference type="ARBA" id="ARBA00022679"/>
    </source>
</evidence>
<evidence type="ECO:0000313" key="3">
    <source>
        <dbReference type="EMBL" id="MBY0754160.1"/>
    </source>
</evidence>
<protein>
    <submittedName>
        <fullName evidence="3">Class I SAM-dependent methyltransferase</fullName>
    </submittedName>
</protein>
<keyword evidence="4" id="KW-1185">Reference proteome</keyword>
<dbReference type="GO" id="GO:0008168">
    <property type="term" value="F:methyltransferase activity"/>
    <property type="evidence" value="ECO:0007669"/>
    <property type="project" value="UniProtKB-KW"/>
</dbReference>
<proteinExistence type="predicted"/>
<comment type="caution">
    <text evidence="3">The sequence shown here is derived from an EMBL/GenBank/DDBJ whole genome shotgun (WGS) entry which is preliminary data.</text>
</comment>
<gene>
    <name evidence="3" type="ORF">K5V21_01695</name>
</gene>
<dbReference type="RefSeq" id="WP_221858591.1">
    <property type="nucleotide sequence ID" value="NZ_JAIKTU010000001.1"/>
</dbReference>
<dbReference type="EMBL" id="JAIKTU010000001">
    <property type="protein sequence ID" value="MBY0754160.1"/>
    <property type="molecule type" value="Genomic_DNA"/>
</dbReference>
<sequence length="190" mass="22261">MEYMGNKNYWDEKFFNRSDKLLTPEKLLVQSIKYFKKGTVLDIACGDGRNTIFLIENGFRVTGIDFSSKALNRLERFAKRKNYLVNTKQIDLSIDGSLDHIGIFDNIVINHYRLNKKQLKNLKNHLTDNGILFICGFGDNNKVDSKFRKEDLIKLTDFEDINKSFQLINYIENQDERGTVLTYIFRKIKA</sequence>
<dbReference type="CDD" id="cd02440">
    <property type="entry name" value="AdoMet_MTases"/>
    <property type="match status" value="1"/>
</dbReference>
<accession>A0ABS7KTR4</accession>
<name>A0ABS7KTR4_CLOSR</name>
<dbReference type="PANTHER" id="PTHR43861">
    <property type="entry name" value="TRANS-ACONITATE 2-METHYLTRANSFERASE-RELATED"/>
    <property type="match status" value="1"/>
</dbReference>
<evidence type="ECO:0000313" key="4">
    <source>
        <dbReference type="Proteomes" id="UP001299068"/>
    </source>
</evidence>
<dbReference type="PANTHER" id="PTHR43861:SF3">
    <property type="entry name" value="PUTATIVE (AFU_ORTHOLOGUE AFUA_2G14390)-RELATED"/>
    <property type="match status" value="1"/>
</dbReference>
<organism evidence="3 4">
    <name type="scientific">Clostridium sardiniense</name>
    <name type="common">Clostridium absonum</name>
    <dbReference type="NCBI Taxonomy" id="29369"/>
    <lineage>
        <taxon>Bacteria</taxon>
        <taxon>Bacillati</taxon>
        <taxon>Bacillota</taxon>
        <taxon>Clostridia</taxon>
        <taxon>Eubacteriales</taxon>
        <taxon>Clostridiaceae</taxon>
        <taxon>Clostridium</taxon>
    </lineage>
</organism>
<feature type="domain" description="Methyltransferase type 12" evidence="2">
    <location>
        <begin position="41"/>
        <end position="132"/>
    </location>
</feature>
<keyword evidence="3" id="KW-0489">Methyltransferase</keyword>
<dbReference type="Pfam" id="PF08242">
    <property type="entry name" value="Methyltransf_12"/>
    <property type="match status" value="1"/>
</dbReference>
<dbReference type="Gene3D" id="3.40.50.150">
    <property type="entry name" value="Vaccinia Virus protein VP39"/>
    <property type="match status" value="1"/>
</dbReference>
<dbReference type="InterPro" id="IPR013217">
    <property type="entry name" value="Methyltransf_12"/>
</dbReference>
<reference evidence="3 4" key="1">
    <citation type="journal article" date="2021" name="Cell Host Microbe">
        <title>in vivo commensal control of Clostridioides difficile virulence.</title>
        <authorList>
            <person name="Girinathan B.P."/>
            <person name="Dibenedetto N."/>
            <person name="Worley J.N."/>
            <person name="Peltier J."/>
            <person name="Arrieta-Ortiz M.L."/>
            <person name="Rupa Christinal Immanuel S."/>
            <person name="Lavin R."/>
            <person name="Delaney M.L."/>
            <person name="Cummins C."/>
            <person name="Hoffmann M."/>
            <person name="Luo Y."/>
            <person name="Gonzalez-Escalona N."/>
            <person name="Allard M."/>
            <person name="Onderdonk A.B."/>
            <person name="Gerber G.K."/>
            <person name="Sonenshein A.L."/>
            <person name="Baliga N."/>
            <person name="Dupuy B."/>
            <person name="Bry L."/>
        </authorList>
    </citation>
    <scope>NUCLEOTIDE SEQUENCE [LARGE SCALE GENOMIC DNA]</scope>
    <source>
        <strain evidence="3 4">DSM 599</strain>
    </source>
</reference>
<dbReference type="GO" id="GO:0032259">
    <property type="term" value="P:methylation"/>
    <property type="evidence" value="ECO:0007669"/>
    <property type="project" value="UniProtKB-KW"/>
</dbReference>
<keyword evidence="1" id="KW-0808">Transferase</keyword>
<dbReference type="SUPFAM" id="SSF53335">
    <property type="entry name" value="S-adenosyl-L-methionine-dependent methyltransferases"/>
    <property type="match status" value="1"/>
</dbReference>
<dbReference type="InterPro" id="IPR029063">
    <property type="entry name" value="SAM-dependent_MTases_sf"/>
</dbReference>
<dbReference type="Proteomes" id="UP001299068">
    <property type="component" value="Unassembled WGS sequence"/>
</dbReference>